<evidence type="ECO:0000256" key="1">
    <source>
        <dbReference type="SAM" id="SignalP"/>
    </source>
</evidence>
<organism evidence="2 3">
    <name type="scientific">Setaria viridis</name>
    <name type="common">Green bristlegrass</name>
    <name type="synonym">Setaria italica subsp. viridis</name>
    <dbReference type="NCBI Taxonomy" id="4556"/>
    <lineage>
        <taxon>Eukaryota</taxon>
        <taxon>Viridiplantae</taxon>
        <taxon>Streptophyta</taxon>
        <taxon>Embryophyta</taxon>
        <taxon>Tracheophyta</taxon>
        <taxon>Spermatophyta</taxon>
        <taxon>Magnoliopsida</taxon>
        <taxon>Liliopsida</taxon>
        <taxon>Poales</taxon>
        <taxon>Poaceae</taxon>
        <taxon>PACMAD clade</taxon>
        <taxon>Panicoideae</taxon>
        <taxon>Panicodae</taxon>
        <taxon>Paniceae</taxon>
        <taxon>Cenchrinae</taxon>
        <taxon>Setaria</taxon>
    </lineage>
</organism>
<accession>A0A4U6W6I3</accession>
<name>A0A4U6W6I3_SETVI</name>
<feature type="chain" id="PRO_5020428444" evidence="1">
    <location>
        <begin position="18"/>
        <end position="44"/>
    </location>
</feature>
<dbReference type="AlphaFoldDB" id="A0A4U6W6I3"/>
<dbReference type="Proteomes" id="UP000298652">
    <property type="component" value="Chromosome 1"/>
</dbReference>
<gene>
    <name evidence="2" type="ORF">SEVIR_1G100101v2</name>
</gene>
<evidence type="ECO:0000313" key="3">
    <source>
        <dbReference type="Proteomes" id="UP000298652"/>
    </source>
</evidence>
<dbReference type="EMBL" id="CM016552">
    <property type="protein sequence ID" value="TKW38230.1"/>
    <property type="molecule type" value="Genomic_DNA"/>
</dbReference>
<keyword evidence="3" id="KW-1185">Reference proteome</keyword>
<feature type="signal peptide" evidence="1">
    <location>
        <begin position="1"/>
        <end position="17"/>
    </location>
</feature>
<protein>
    <submittedName>
        <fullName evidence="2">Uncharacterized protein</fullName>
    </submittedName>
</protein>
<dbReference type="Gramene" id="TKW38230">
    <property type="protein sequence ID" value="TKW38230"/>
    <property type="gene ID" value="SEVIR_1G100101v2"/>
</dbReference>
<keyword evidence="1" id="KW-0732">Signal</keyword>
<sequence>MALAIAGLMAFSTSLLTWNPGQCLNAARMDFVLDLPRWETEVER</sequence>
<evidence type="ECO:0000313" key="2">
    <source>
        <dbReference type="EMBL" id="TKW38230.1"/>
    </source>
</evidence>
<reference evidence="2" key="1">
    <citation type="submission" date="2019-03" db="EMBL/GenBank/DDBJ databases">
        <title>WGS assembly of Setaria viridis.</title>
        <authorList>
            <person name="Huang P."/>
            <person name="Jenkins J."/>
            <person name="Grimwood J."/>
            <person name="Barry K."/>
            <person name="Healey A."/>
            <person name="Mamidi S."/>
            <person name="Sreedasyam A."/>
            <person name="Shu S."/>
            <person name="Feldman M."/>
            <person name="Wu J."/>
            <person name="Yu Y."/>
            <person name="Chen C."/>
            <person name="Johnson J."/>
            <person name="Rokhsar D."/>
            <person name="Baxter I."/>
            <person name="Schmutz J."/>
            <person name="Brutnell T."/>
            <person name="Kellogg E."/>
        </authorList>
    </citation>
    <scope>NUCLEOTIDE SEQUENCE [LARGE SCALE GENOMIC DNA]</scope>
</reference>
<proteinExistence type="predicted"/>